<proteinExistence type="predicted"/>
<dbReference type="SUPFAM" id="SSF81593">
    <property type="entry name" value="Nucleotidyltransferase substrate binding subunit/domain"/>
    <property type="match status" value="1"/>
</dbReference>
<accession>A0ABS8FTL8</accession>
<sequence length="108" mass="12745">MNEYANPEDDSEFYKKESVLRTHSLHKLTSYLENDMEIEIPDRILDELGRIDGFYFTTRYPGDDSFIATERDIDTARSAVEYTRNFTLEIIREMEHEEPSASEDEPEL</sequence>
<dbReference type="Proteomes" id="UP001198151">
    <property type="component" value="Unassembled WGS sequence"/>
</dbReference>
<gene>
    <name evidence="2" type="ORF">LKD70_02865</name>
</gene>
<name>A0ABS8FTL8_9FIRM</name>
<comment type="caution">
    <text evidence="2">The sequence shown here is derived from an EMBL/GenBank/DDBJ whole genome shotgun (WGS) entry which is preliminary data.</text>
</comment>
<dbReference type="EMBL" id="JAJEQX010000003">
    <property type="protein sequence ID" value="MCC2253391.1"/>
    <property type="molecule type" value="Genomic_DNA"/>
</dbReference>
<reference evidence="2 3" key="1">
    <citation type="submission" date="2021-10" db="EMBL/GenBank/DDBJ databases">
        <title>Anaerobic single-cell dispensing facilitates the cultivation of human gut bacteria.</title>
        <authorList>
            <person name="Afrizal A."/>
        </authorList>
    </citation>
    <scope>NUCLEOTIDE SEQUENCE [LARGE SCALE GENOMIC DNA]</scope>
    <source>
        <strain evidence="2 3">CLA-AA-H200</strain>
    </source>
</reference>
<evidence type="ECO:0000313" key="3">
    <source>
        <dbReference type="Proteomes" id="UP001198151"/>
    </source>
</evidence>
<protein>
    <submittedName>
        <fullName evidence="2">HEPN domain-containing protein</fullName>
    </submittedName>
</protein>
<evidence type="ECO:0000259" key="1">
    <source>
        <dbReference type="Pfam" id="PF05168"/>
    </source>
</evidence>
<dbReference type="Pfam" id="PF05168">
    <property type="entry name" value="HEPN"/>
    <property type="match status" value="1"/>
</dbReference>
<keyword evidence="3" id="KW-1185">Reference proteome</keyword>
<evidence type="ECO:0000313" key="2">
    <source>
        <dbReference type="EMBL" id="MCC2253391.1"/>
    </source>
</evidence>
<organism evidence="2 3">
    <name type="scientific">Ruminococcus turbiniformis</name>
    <dbReference type="NCBI Taxonomy" id="2881258"/>
    <lineage>
        <taxon>Bacteria</taxon>
        <taxon>Bacillati</taxon>
        <taxon>Bacillota</taxon>
        <taxon>Clostridia</taxon>
        <taxon>Eubacteriales</taxon>
        <taxon>Oscillospiraceae</taxon>
        <taxon>Ruminococcus</taxon>
    </lineage>
</organism>
<feature type="domain" description="HEPN" evidence="1">
    <location>
        <begin position="15"/>
        <end position="87"/>
    </location>
</feature>
<dbReference type="Gene3D" id="1.20.120.330">
    <property type="entry name" value="Nucleotidyltransferases domain 2"/>
    <property type="match status" value="1"/>
</dbReference>
<dbReference type="InterPro" id="IPR007842">
    <property type="entry name" value="HEPN_dom"/>
</dbReference>